<dbReference type="Gene3D" id="3.90.550.10">
    <property type="entry name" value="Spore Coat Polysaccharide Biosynthesis Protein SpsA, Chain A"/>
    <property type="match status" value="1"/>
</dbReference>
<dbReference type="AlphaFoldDB" id="A0A381YIC1"/>
<reference evidence="2" key="1">
    <citation type="submission" date="2018-05" db="EMBL/GenBank/DDBJ databases">
        <authorList>
            <person name="Lanie J.A."/>
            <person name="Ng W.-L."/>
            <person name="Kazmierczak K.M."/>
            <person name="Andrzejewski T.M."/>
            <person name="Davidsen T.M."/>
            <person name="Wayne K.J."/>
            <person name="Tettelin H."/>
            <person name="Glass J.I."/>
            <person name="Rusch D."/>
            <person name="Podicherti R."/>
            <person name="Tsui H.-C.T."/>
            <person name="Winkler M.E."/>
        </authorList>
    </citation>
    <scope>NUCLEOTIDE SEQUENCE</scope>
</reference>
<protein>
    <recommendedName>
        <fullName evidence="1">Glycosyltransferase 2-like domain-containing protein</fullName>
    </recommendedName>
</protein>
<evidence type="ECO:0000259" key="1">
    <source>
        <dbReference type="Pfam" id="PF00535"/>
    </source>
</evidence>
<evidence type="ECO:0000313" key="2">
    <source>
        <dbReference type="EMBL" id="SVA76263.1"/>
    </source>
</evidence>
<dbReference type="InterPro" id="IPR001173">
    <property type="entry name" value="Glyco_trans_2-like"/>
</dbReference>
<dbReference type="EMBL" id="UINC01018207">
    <property type="protein sequence ID" value="SVA76263.1"/>
    <property type="molecule type" value="Genomic_DNA"/>
</dbReference>
<dbReference type="PANTHER" id="PTHR43685:SF2">
    <property type="entry name" value="GLYCOSYLTRANSFERASE 2-LIKE DOMAIN-CONTAINING PROTEIN"/>
    <property type="match status" value="1"/>
</dbReference>
<proteinExistence type="predicted"/>
<dbReference type="PANTHER" id="PTHR43685">
    <property type="entry name" value="GLYCOSYLTRANSFERASE"/>
    <property type="match status" value="1"/>
</dbReference>
<organism evidence="2">
    <name type="scientific">marine metagenome</name>
    <dbReference type="NCBI Taxonomy" id="408172"/>
    <lineage>
        <taxon>unclassified sequences</taxon>
        <taxon>metagenomes</taxon>
        <taxon>ecological metagenomes</taxon>
    </lineage>
</organism>
<dbReference type="SUPFAM" id="SSF53448">
    <property type="entry name" value="Nucleotide-diphospho-sugar transferases"/>
    <property type="match status" value="1"/>
</dbReference>
<name>A0A381YIC1_9ZZZZ</name>
<sequence length="283" mass="32702">MSPPLVSVIIPTFNRAYCVAESIRSVLAQSELEIIVVNDGSTDETVKELASFPTIQVINLAENHGVSYARNKGLEQARGSLICFLDSDDLWEEGKVKAQVQWMQDHPECKAVYTDELWIRNGVRVNPMNKHQKYSGDIFRQCLPLCIVSPSSVMLRKSVLDEVGGFDELMSVCEDYDLWLRIAVRYPFKFLREKLIVKRGGHEDQLSRKYWGMDRWRIYALDKLLRGDDLNMQQREWVTEMLIKKSSILIQGFEKRGKTEEARVYKNLVFHYSKKVDSATSKL</sequence>
<dbReference type="InterPro" id="IPR050834">
    <property type="entry name" value="Glycosyltransf_2"/>
</dbReference>
<dbReference type="Pfam" id="PF00535">
    <property type="entry name" value="Glycos_transf_2"/>
    <property type="match status" value="1"/>
</dbReference>
<dbReference type="InterPro" id="IPR029044">
    <property type="entry name" value="Nucleotide-diphossugar_trans"/>
</dbReference>
<gene>
    <name evidence="2" type="ORF">METZ01_LOCUS129117</name>
</gene>
<feature type="domain" description="Glycosyltransferase 2-like" evidence="1">
    <location>
        <begin position="7"/>
        <end position="163"/>
    </location>
</feature>
<accession>A0A381YIC1</accession>